<evidence type="ECO:0000313" key="11">
    <source>
        <dbReference type="EMBL" id="OJD17353.1"/>
    </source>
</evidence>
<dbReference type="GO" id="GO:0005576">
    <property type="term" value="C:extracellular region"/>
    <property type="evidence" value="ECO:0007669"/>
    <property type="project" value="UniProtKB-SubCell"/>
</dbReference>
<dbReference type="InterPro" id="IPR032466">
    <property type="entry name" value="Metal_Hydrolase"/>
</dbReference>
<dbReference type="Proteomes" id="UP000182235">
    <property type="component" value="Unassembled WGS sequence"/>
</dbReference>
<evidence type="ECO:0000256" key="6">
    <source>
        <dbReference type="ARBA" id="ARBA00022723"/>
    </source>
</evidence>
<evidence type="ECO:0000256" key="9">
    <source>
        <dbReference type="ARBA" id="ARBA00047764"/>
    </source>
</evidence>
<evidence type="ECO:0000256" key="2">
    <source>
        <dbReference type="ARBA" id="ARBA00004613"/>
    </source>
</evidence>
<reference evidence="11 12" key="1">
    <citation type="submission" date="2015-07" db="EMBL/GenBank/DDBJ databases">
        <title>Emmonsia species relationships and genome sequence.</title>
        <authorList>
            <consortium name="The Broad Institute Genomics Platform"/>
            <person name="Cuomo C.A."/>
            <person name="Munoz J.F."/>
            <person name="Imamovic A."/>
            <person name="Priest M.E."/>
            <person name="Young S."/>
            <person name="Clay O.K."/>
            <person name="McEwen J.G."/>
        </authorList>
    </citation>
    <scope>NUCLEOTIDE SEQUENCE [LARGE SCALE GENOMIC DNA]</scope>
    <source>
        <strain evidence="11 12">UAMH 9510</strain>
    </source>
</reference>
<evidence type="ECO:0000256" key="3">
    <source>
        <dbReference type="ARBA" id="ARBA00006083"/>
    </source>
</evidence>
<sequence length="580" mass="65989">MRGSPRQHIDDLTEQHRTEMVNLQWIQESFSWNKKAQNNEHISTHSSTTPFPSSGADYFHALDALQTQERELGFDAAAIAKASKTEKDAAIILQSIRSGERNRLVKSGASDQFLAIVNLINHGSDLMRVAQRMPKGAHLHCHFNTVLHPSFLVSQARTIKCMFIRSSLSLNAELDNLDTAAITFSVLRNSTTGQNIFDRSYPPLAWMRYSKFLEHFPGGREKAEEWLVKKLLISLESAHAIDQTLEGVWDIFNRSTQMMKGLFNYESAFRNYVGQAIDSFVEDNVMYAEVRPNFFDKYIASDDGEKQLDHRVWMQIIQEEVEAKVKQLDASGKGAGRFKGLKVIYCAPRTIKNEDMTWCLNDCISLKQEFPDLICGFDMVGCEGRGNPIRHYISELLKFRATCVSLNLDIPFIFHAGETLESQGPADNNLYDAILLGAKRIGHGYALAQHPLLMQLCRERGIALEICPISNEILHLCSSMHGHVLPTLLANSVPCTINSDNPAYFGSSLSHDFYQTILYHDYMTLFGWRVLVEWSIEHSCMGVEQRTNARQTWETNWKAFCEWIVEEFGPEYLKFPALLK</sequence>
<dbReference type="PANTHER" id="PTHR11409:SF37">
    <property type="entry name" value="ADENOSINE DEAMINASE DOMAIN-CONTAINING PROTEIN"/>
    <property type="match status" value="1"/>
</dbReference>
<dbReference type="EC" id="3.5.4.4" evidence="4"/>
<comment type="caution">
    <text evidence="11">The sequence shown here is derived from an EMBL/GenBank/DDBJ whole genome shotgun (WGS) entry which is preliminary data.</text>
</comment>
<dbReference type="AlphaFoldDB" id="A0A1J9PLP5"/>
<name>A0A1J9PLP5_9EURO</name>
<evidence type="ECO:0000256" key="1">
    <source>
        <dbReference type="ARBA" id="ARBA00001947"/>
    </source>
</evidence>
<dbReference type="VEuPathDB" id="FungiDB:AJ78_02538"/>
<evidence type="ECO:0000256" key="5">
    <source>
        <dbReference type="ARBA" id="ARBA00022525"/>
    </source>
</evidence>
<organism evidence="11 12">
    <name type="scientific">Emergomyces pasteurianus Ep9510</name>
    <dbReference type="NCBI Taxonomy" id="1447872"/>
    <lineage>
        <taxon>Eukaryota</taxon>
        <taxon>Fungi</taxon>
        <taxon>Dikarya</taxon>
        <taxon>Ascomycota</taxon>
        <taxon>Pezizomycotina</taxon>
        <taxon>Eurotiomycetes</taxon>
        <taxon>Eurotiomycetidae</taxon>
        <taxon>Onygenales</taxon>
        <taxon>Ajellomycetaceae</taxon>
        <taxon>Emergomyces</taxon>
    </lineage>
</organism>
<dbReference type="Gene3D" id="3.20.20.140">
    <property type="entry name" value="Metal-dependent hydrolases"/>
    <property type="match status" value="1"/>
</dbReference>
<dbReference type="GO" id="GO:0004000">
    <property type="term" value="F:adenosine deaminase activity"/>
    <property type="evidence" value="ECO:0007669"/>
    <property type="project" value="TreeGrafter"/>
</dbReference>
<evidence type="ECO:0000256" key="8">
    <source>
        <dbReference type="ARBA" id="ARBA00022801"/>
    </source>
</evidence>
<dbReference type="Pfam" id="PF00962">
    <property type="entry name" value="A_deaminase"/>
    <property type="match status" value="1"/>
</dbReference>
<keyword evidence="7" id="KW-0732">Signal</keyword>
<dbReference type="GO" id="GO:0006154">
    <property type="term" value="P:adenosine catabolic process"/>
    <property type="evidence" value="ECO:0007669"/>
    <property type="project" value="TreeGrafter"/>
</dbReference>
<keyword evidence="5" id="KW-0964">Secreted</keyword>
<feature type="domain" description="Adenosine deaminase" evidence="10">
    <location>
        <begin position="249"/>
        <end position="545"/>
    </location>
</feature>
<comment type="catalytic activity">
    <reaction evidence="9">
        <text>adenosine + H2O + H(+) = inosine + NH4(+)</text>
        <dbReference type="Rhea" id="RHEA:24408"/>
        <dbReference type="ChEBI" id="CHEBI:15377"/>
        <dbReference type="ChEBI" id="CHEBI:15378"/>
        <dbReference type="ChEBI" id="CHEBI:16335"/>
        <dbReference type="ChEBI" id="CHEBI:17596"/>
        <dbReference type="ChEBI" id="CHEBI:28938"/>
        <dbReference type="EC" id="3.5.4.4"/>
    </reaction>
</comment>
<dbReference type="InterPro" id="IPR006330">
    <property type="entry name" value="Ado/ade_deaminase"/>
</dbReference>
<accession>A0A1J9PLP5</accession>
<keyword evidence="6" id="KW-0479">Metal-binding</keyword>
<dbReference type="EMBL" id="LGRN01000070">
    <property type="protein sequence ID" value="OJD17353.1"/>
    <property type="molecule type" value="Genomic_DNA"/>
</dbReference>
<dbReference type="InterPro" id="IPR001365">
    <property type="entry name" value="A_deaminase_dom"/>
</dbReference>
<evidence type="ECO:0000313" key="12">
    <source>
        <dbReference type="Proteomes" id="UP000182235"/>
    </source>
</evidence>
<evidence type="ECO:0000256" key="4">
    <source>
        <dbReference type="ARBA" id="ARBA00012784"/>
    </source>
</evidence>
<protein>
    <recommendedName>
        <fullName evidence="4">adenosine deaminase</fullName>
        <ecNumber evidence="4">3.5.4.4</ecNumber>
    </recommendedName>
</protein>
<dbReference type="GO" id="GO:0046103">
    <property type="term" value="P:inosine biosynthetic process"/>
    <property type="evidence" value="ECO:0007669"/>
    <property type="project" value="TreeGrafter"/>
</dbReference>
<proteinExistence type="inferred from homology"/>
<keyword evidence="8" id="KW-0378">Hydrolase</keyword>
<keyword evidence="12" id="KW-1185">Reference proteome</keyword>
<evidence type="ECO:0000259" key="10">
    <source>
        <dbReference type="Pfam" id="PF00962"/>
    </source>
</evidence>
<dbReference type="OrthoDB" id="7202371at2759"/>
<dbReference type="PANTHER" id="PTHR11409">
    <property type="entry name" value="ADENOSINE DEAMINASE"/>
    <property type="match status" value="1"/>
</dbReference>
<dbReference type="STRING" id="1447872.A0A1J9PLP5"/>
<evidence type="ECO:0000256" key="7">
    <source>
        <dbReference type="ARBA" id="ARBA00022729"/>
    </source>
</evidence>
<dbReference type="FunFam" id="3.20.20.140:FF:000017">
    <property type="entry name" value="Adenosine deaminase 2"/>
    <property type="match status" value="1"/>
</dbReference>
<dbReference type="SUPFAM" id="SSF51556">
    <property type="entry name" value="Metallo-dependent hydrolases"/>
    <property type="match status" value="1"/>
</dbReference>
<gene>
    <name evidence="11" type="ORF">AJ78_02538</name>
</gene>
<comment type="similarity">
    <text evidence="3">Belongs to the metallo-dependent hydrolases superfamily. Adenosine and AMP deaminases family. ADGF subfamily.</text>
</comment>
<dbReference type="GO" id="GO:0046872">
    <property type="term" value="F:metal ion binding"/>
    <property type="evidence" value="ECO:0007669"/>
    <property type="project" value="UniProtKB-KW"/>
</dbReference>
<comment type="cofactor">
    <cofactor evidence="1">
        <name>Zn(2+)</name>
        <dbReference type="ChEBI" id="CHEBI:29105"/>
    </cofactor>
</comment>
<comment type="subcellular location">
    <subcellularLocation>
        <location evidence="2">Secreted</location>
    </subcellularLocation>
</comment>